<evidence type="ECO:0000313" key="5">
    <source>
        <dbReference type="Proteomes" id="UP000031668"/>
    </source>
</evidence>
<dbReference type="EMBL" id="JWZT01002164">
    <property type="protein sequence ID" value="KII70146.1"/>
    <property type="molecule type" value="Genomic_DNA"/>
</dbReference>
<reference evidence="4 5" key="1">
    <citation type="journal article" date="2014" name="Genome Biol. Evol.">
        <title>The genome of the myxosporean Thelohanellus kitauei shows adaptations to nutrient acquisition within its fish host.</title>
        <authorList>
            <person name="Yang Y."/>
            <person name="Xiong J."/>
            <person name="Zhou Z."/>
            <person name="Huo F."/>
            <person name="Miao W."/>
            <person name="Ran C."/>
            <person name="Liu Y."/>
            <person name="Zhang J."/>
            <person name="Feng J."/>
            <person name="Wang M."/>
            <person name="Wang M."/>
            <person name="Wang L."/>
            <person name="Yao B."/>
        </authorList>
    </citation>
    <scope>NUCLEOTIDE SEQUENCE [LARGE SCALE GENOMIC DNA]</scope>
    <source>
        <strain evidence="4">Wuqing</strain>
    </source>
</reference>
<dbReference type="GO" id="GO:0034511">
    <property type="term" value="F:U3 snoRNA binding"/>
    <property type="evidence" value="ECO:0007669"/>
    <property type="project" value="TreeGrafter"/>
</dbReference>
<dbReference type="GO" id="GO:0003924">
    <property type="term" value="F:GTPase activity"/>
    <property type="evidence" value="ECO:0007669"/>
    <property type="project" value="TreeGrafter"/>
</dbReference>
<dbReference type="GO" id="GO:0030686">
    <property type="term" value="C:90S preribosome"/>
    <property type="evidence" value="ECO:0007669"/>
    <property type="project" value="TreeGrafter"/>
</dbReference>
<dbReference type="InterPro" id="IPR007034">
    <property type="entry name" value="BMS1_TSR1_C"/>
</dbReference>
<dbReference type="Pfam" id="PF04950">
    <property type="entry name" value="RIBIOP_C"/>
    <property type="match status" value="1"/>
</dbReference>
<keyword evidence="5" id="KW-1185">Reference proteome</keyword>
<dbReference type="InterPro" id="IPR039761">
    <property type="entry name" value="Bms1/Tsr1"/>
</dbReference>
<dbReference type="AlphaFoldDB" id="A0A0C2MS85"/>
<dbReference type="Pfam" id="PF08142">
    <property type="entry name" value="AARP2CN"/>
    <property type="match status" value="1"/>
</dbReference>
<feature type="compositionally biased region" description="Basic and acidic residues" evidence="1">
    <location>
        <begin position="397"/>
        <end position="406"/>
    </location>
</feature>
<sequence>MIDLAKITDIVILVVDATFDFEIENFELFNILHAHSLPKVITVLTHLDLILTNKSLTKYKKSIKRTLWQNVYEGAKLLSFSGFRNNLYDKREVFILTRYFSVSKSIPISWRTTHPYILSDRIEDLTEQESVRKDPSVDRKVAFYGYVHGTYMRQRDKIHISGCDDFSIDHMKLMPDPCECPVGKRLALDESKRPIYAPFSGVGNVIYDQDATYIDLAGAKVGQQAQVVINEQSVKLSEIQEVEMTIDKKLQEKSIQIFPGGPEVYDDDVESLDEEKSSDNQFEPLSIEVSEDSNKQLLNTQEFYKVIAPHIALYRKIYESSTTPQVIEESEDLFVPKDTSHVALDTTLHPTSFIDFKDDENLKIIRSKFIDYQSKDDSVDDDNQSNTEMSENSDNEMSEHSEKEASEESSSDESDAPEKSENVKISKLKSAKQVEQDEKFLIDTRSKIDENAKKTLKEFENMALDERVVYQGYPPGAYVRIEISDVPSSFINNFDPCYPIVIGSVLAGEDTFGYLKIRIKKHKFHQKVLKTRDPLVLSIGWRRFQTVPLFAVEDANKRLRAIKYTPKSNFCVAVCYGPITQPGFGVLGIQKLDNDSNFRISVTGVTLENDQSCKIVKKLKLVGYPFQIYKNTVFVEKMFTSSLEVAKFEGAIVKTVSGIRGHIKKALNEREGAFRATFEDQIMISDIVFFEGLDSSGLSKVL</sequence>
<proteinExistence type="predicted"/>
<dbReference type="InterPro" id="IPR027417">
    <property type="entry name" value="P-loop_NTPase"/>
</dbReference>
<protein>
    <submittedName>
        <fullName evidence="4">Ribosome biogenesis protein BMS1</fullName>
    </submittedName>
</protein>
<dbReference type="GO" id="GO:0005634">
    <property type="term" value="C:nucleus"/>
    <property type="evidence" value="ECO:0007669"/>
    <property type="project" value="InterPro"/>
</dbReference>
<dbReference type="OrthoDB" id="5985400at2759"/>
<dbReference type="PANTHER" id="PTHR12858:SF2">
    <property type="entry name" value="RIBOSOME BIOGENESIS PROTEIN BMS1 HOMOLOG"/>
    <property type="match status" value="1"/>
</dbReference>
<evidence type="ECO:0000313" key="4">
    <source>
        <dbReference type="EMBL" id="KII70146.1"/>
    </source>
</evidence>
<dbReference type="SMART" id="SM00785">
    <property type="entry name" value="AARP2CN"/>
    <property type="match status" value="1"/>
</dbReference>
<feature type="domain" description="Ribosome biogenesis protein BMS1/TSR1 C-terminal" evidence="3">
    <location>
        <begin position="402"/>
        <end position="689"/>
    </location>
</feature>
<organism evidence="4 5">
    <name type="scientific">Thelohanellus kitauei</name>
    <name type="common">Myxosporean</name>
    <dbReference type="NCBI Taxonomy" id="669202"/>
    <lineage>
        <taxon>Eukaryota</taxon>
        <taxon>Metazoa</taxon>
        <taxon>Cnidaria</taxon>
        <taxon>Myxozoa</taxon>
        <taxon>Myxosporea</taxon>
        <taxon>Bivalvulida</taxon>
        <taxon>Platysporina</taxon>
        <taxon>Myxobolidae</taxon>
        <taxon>Thelohanellus</taxon>
    </lineage>
</organism>
<dbReference type="InterPro" id="IPR012948">
    <property type="entry name" value="AARP2CN"/>
</dbReference>
<name>A0A0C2MS85_THEKT</name>
<dbReference type="GO" id="GO:0000462">
    <property type="term" value="P:maturation of SSU-rRNA from tricistronic rRNA transcript (SSU-rRNA, 5.8S rRNA, LSU-rRNA)"/>
    <property type="evidence" value="ECO:0007669"/>
    <property type="project" value="TreeGrafter"/>
</dbReference>
<evidence type="ECO:0000259" key="3">
    <source>
        <dbReference type="SMART" id="SM01362"/>
    </source>
</evidence>
<feature type="region of interest" description="Disordered" evidence="1">
    <location>
        <begin position="375"/>
        <end position="428"/>
    </location>
</feature>
<evidence type="ECO:0000259" key="2">
    <source>
        <dbReference type="SMART" id="SM00785"/>
    </source>
</evidence>
<comment type="caution">
    <text evidence="4">The sequence shown here is derived from an EMBL/GenBank/DDBJ whole genome shotgun (WGS) entry which is preliminary data.</text>
</comment>
<dbReference type="SUPFAM" id="SSF52540">
    <property type="entry name" value="P-loop containing nucleoside triphosphate hydrolases"/>
    <property type="match status" value="1"/>
</dbReference>
<accession>A0A0C2MS85</accession>
<dbReference type="Gene3D" id="3.40.50.300">
    <property type="entry name" value="P-loop containing nucleotide triphosphate hydrolases"/>
    <property type="match status" value="1"/>
</dbReference>
<dbReference type="GO" id="GO:0000479">
    <property type="term" value="P:endonucleolytic cleavage of tricistronic rRNA transcript (SSU-rRNA, 5.8S rRNA, LSU-rRNA)"/>
    <property type="evidence" value="ECO:0007669"/>
    <property type="project" value="TreeGrafter"/>
</dbReference>
<dbReference type="Proteomes" id="UP000031668">
    <property type="component" value="Unassembled WGS sequence"/>
</dbReference>
<dbReference type="GO" id="GO:0005525">
    <property type="term" value="F:GTP binding"/>
    <property type="evidence" value="ECO:0007669"/>
    <property type="project" value="TreeGrafter"/>
</dbReference>
<dbReference type="OMA" id="ISWRTTH"/>
<dbReference type="SMART" id="SM01362">
    <property type="entry name" value="DUF663"/>
    <property type="match status" value="1"/>
</dbReference>
<feature type="domain" description="AARP2CN" evidence="2">
    <location>
        <begin position="92"/>
        <end position="178"/>
    </location>
</feature>
<evidence type="ECO:0000256" key="1">
    <source>
        <dbReference type="SAM" id="MobiDB-lite"/>
    </source>
</evidence>
<gene>
    <name evidence="4" type="ORF">RF11_09374</name>
</gene>
<dbReference type="PANTHER" id="PTHR12858">
    <property type="entry name" value="RIBOSOME BIOGENESIS PROTEIN"/>
    <property type="match status" value="1"/>
</dbReference>